<evidence type="ECO:0000313" key="1">
    <source>
        <dbReference type="EMBL" id="CAA9337498.1"/>
    </source>
</evidence>
<gene>
    <name evidence="1" type="ORF">AVDCRST_MAG90-1793</name>
</gene>
<dbReference type="AlphaFoldDB" id="A0A6J4LMW1"/>
<organism evidence="1">
    <name type="scientific">uncultured Microvirga sp</name>
    <dbReference type="NCBI Taxonomy" id="412392"/>
    <lineage>
        <taxon>Bacteria</taxon>
        <taxon>Pseudomonadati</taxon>
        <taxon>Pseudomonadota</taxon>
        <taxon>Alphaproteobacteria</taxon>
        <taxon>Hyphomicrobiales</taxon>
        <taxon>Methylobacteriaceae</taxon>
        <taxon>Microvirga</taxon>
        <taxon>environmental samples</taxon>
    </lineage>
</organism>
<dbReference type="EMBL" id="CADCUC010000355">
    <property type="protein sequence ID" value="CAA9337498.1"/>
    <property type="molecule type" value="Genomic_DNA"/>
</dbReference>
<reference evidence="1" key="1">
    <citation type="submission" date="2020-02" db="EMBL/GenBank/DDBJ databases">
        <authorList>
            <person name="Meier V. D."/>
        </authorList>
    </citation>
    <scope>NUCLEOTIDE SEQUENCE</scope>
    <source>
        <strain evidence="1">AVDCRST_MAG90</strain>
    </source>
</reference>
<proteinExistence type="predicted"/>
<name>A0A6J4LMW1_9HYPH</name>
<protein>
    <submittedName>
        <fullName evidence="1">Uncharacterized protein</fullName>
    </submittedName>
</protein>
<sequence length="43" mass="5093">MKAARSPTRFRAARRPSFGRHRSCLRLAGAIWLNDRALAWRRR</sequence>
<accession>A0A6J4LMW1</accession>